<feature type="compositionally biased region" description="Basic and acidic residues" evidence="7">
    <location>
        <begin position="1246"/>
        <end position="1265"/>
    </location>
</feature>
<feature type="domain" description="Vitellogenin" evidence="9">
    <location>
        <begin position="32"/>
        <end position="825"/>
    </location>
</feature>
<dbReference type="EMBL" id="OC919689">
    <property type="protein sequence ID" value="CAD7651790.1"/>
    <property type="molecule type" value="Genomic_DNA"/>
</dbReference>
<evidence type="ECO:0000256" key="4">
    <source>
        <dbReference type="ARBA" id="ARBA00023180"/>
    </source>
</evidence>
<dbReference type="InterPro" id="IPR015255">
    <property type="entry name" value="Vitellinogen_open_b-sht"/>
</dbReference>
<dbReference type="SMART" id="SM00216">
    <property type="entry name" value="VWD"/>
    <property type="match status" value="1"/>
</dbReference>
<dbReference type="Pfam" id="PF01347">
    <property type="entry name" value="Vitellogenin_N"/>
    <property type="match status" value="2"/>
</dbReference>
<dbReference type="PROSITE" id="PS51233">
    <property type="entry name" value="VWFD"/>
    <property type="match status" value="1"/>
</dbReference>
<gene>
    <name evidence="11" type="ORF">ONB1V03_LOCUS8482</name>
</gene>
<dbReference type="GO" id="GO:0005319">
    <property type="term" value="F:lipid transporter activity"/>
    <property type="evidence" value="ECO:0007669"/>
    <property type="project" value="InterPro"/>
</dbReference>
<dbReference type="PANTHER" id="PTHR23345">
    <property type="entry name" value="VITELLOGENIN-RELATED"/>
    <property type="match status" value="1"/>
</dbReference>
<feature type="compositionally biased region" description="Low complexity" evidence="7">
    <location>
        <begin position="1229"/>
        <end position="1245"/>
    </location>
</feature>
<feature type="coiled-coil region" evidence="6">
    <location>
        <begin position="878"/>
        <end position="905"/>
    </location>
</feature>
<evidence type="ECO:0000256" key="3">
    <source>
        <dbReference type="ARBA" id="ARBA00023157"/>
    </source>
</evidence>
<dbReference type="InterPro" id="IPR050733">
    <property type="entry name" value="Vitellogenin/Apolipophorin"/>
</dbReference>
<feature type="compositionally biased region" description="Basic residues" evidence="7">
    <location>
        <begin position="1337"/>
        <end position="1347"/>
    </location>
</feature>
<evidence type="ECO:0000256" key="6">
    <source>
        <dbReference type="SAM" id="Coils"/>
    </source>
</evidence>
<dbReference type="PROSITE" id="PS51211">
    <property type="entry name" value="VITELLOGENIN"/>
    <property type="match status" value="1"/>
</dbReference>
<reference evidence="11" key="1">
    <citation type="submission" date="2020-11" db="EMBL/GenBank/DDBJ databases">
        <authorList>
            <person name="Tran Van P."/>
        </authorList>
    </citation>
    <scope>NUCLEOTIDE SEQUENCE</scope>
</reference>
<dbReference type="InterPro" id="IPR015819">
    <property type="entry name" value="Lipid_transp_b-sht_shell"/>
</dbReference>
<keyword evidence="3" id="KW-1015">Disulfide bond</keyword>
<evidence type="ECO:0008006" key="13">
    <source>
        <dbReference type="Google" id="ProtNLM"/>
    </source>
</evidence>
<dbReference type="InterPro" id="IPR001846">
    <property type="entry name" value="VWF_type-D"/>
</dbReference>
<dbReference type="SMART" id="SM00638">
    <property type="entry name" value="LPD_N"/>
    <property type="match status" value="1"/>
</dbReference>
<evidence type="ECO:0000313" key="12">
    <source>
        <dbReference type="Proteomes" id="UP000728032"/>
    </source>
</evidence>
<dbReference type="InterPro" id="IPR001747">
    <property type="entry name" value="Vitellogenin_N"/>
</dbReference>
<protein>
    <recommendedName>
        <fullName evidence="13">Vitellogenin</fullName>
    </recommendedName>
</protein>
<keyword evidence="12" id="KW-1185">Reference proteome</keyword>
<dbReference type="PANTHER" id="PTHR23345:SF15">
    <property type="entry name" value="VITELLOGENIN 1-RELATED"/>
    <property type="match status" value="1"/>
</dbReference>
<dbReference type="Gene3D" id="2.30.230.10">
    <property type="entry name" value="Lipovitellin, beta-sheet shell regions, chain A"/>
    <property type="match status" value="1"/>
</dbReference>
<proteinExistence type="predicted"/>
<evidence type="ECO:0000313" key="11">
    <source>
        <dbReference type="EMBL" id="CAD7651790.1"/>
    </source>
</evidence>
<feature type="domain" description="VWFD" evidence="10">
    <location>
        <begin position="1706"/>
        <end position="1893"/>
    </location>
</feature>
<keyword evidence="6" id="KW-0175">Coiled coil</keyword>
<evidence type="ECO:0000256" key="7">
    <source>
        <dbReference type="SAM" id="MobiDB-lite"/>
    </source>
</evidence>
<evidence type="ECO:0000259" key="9">
    <source>
        <dbReference type="PROSITE" id="PS51211"/>
    </source>
</evidence>
<feature type="region of interest" description="Disordered" evidence="7">
    <location>
        <begin position="1204"/>
        <end position="1367"/>
    </location>
</feature>
<keyword evidence="1 8" id="KW-0732">Signal</keyword>
<comment type="caution">
    <text evidence="5">Lacks conserved residue(s) required for the propagation of feature annotation.</text>
</comment>
<feature type="chain" id="PRO_5036211364" description="Vitellogenin" evidence="8">
    <location>
        <begin position="20"/>
        <end position="2085"/>
    </location>
</feature>
<feature type="compositionally biased region" description="Low complexity" evidence="7">
    <location>
        <begin position="1305"/>
        <end position="1328"/>
    </location>
</feature>
<evidence type="ECO:0000259" key="10">
    <source>
        <dbReference type="PROSITE" id="PS51233"/>
    </source>
</evidence>
<evidence type="ECO:0000256" key="5">
    <source>
        <dbReference type="PROSITE-ProRule" id="PRU00557"/>
    </source>
</evidence>
<feature type="compositionally biased region" description="Low complexity" evidence="7">
    <location>
        <begin position="1348"/>
        <end position="1359"/>
    </location>
</feature>
<dbReference type="GO" id="GO:0045735">
    <property type="term" value="F:nutrient reservoir activity"/>
    <property type="evidence" value="ECO:0007669"/>
    <property type="project" value="UniProtKB-KW"/>
</dbReference>
<dbReference type="InterPro" id="IPR011030">
    <property type="entry name" value="Lipovitellin_superhlx_dom"/>
</dbReference>
<dbReference type="Gene3D" id="1.25.10.20">
    <property type="entry name" value="Vitellinogen, superhelical"/>
    <property type="match status" value="1"/>
</dbReference>
<name>A0A7R9M1I9_9ACAR</name>
<dbReference type="SMART" id="SM01169">
    <property type="entry name" value="DUF1943"/>
    <property type="match status" value="1"/>
</dbReference>
<dbReference type="SUPFAM" id="SSF56968">
    <property type="entry name" value="Lipovitellin-phosvitin complex, beta-sheet shell regions"/>
    <property type="match status" value="2"/>
</dbReference>
<dbReference type="Pfam" id="PF00094">
    <property type="entry name" value="VWD"/>
    <property type="match status" value="1"/>
</dbReference>
<feature type="signal peptide" evidence="8">
    <location>
        <begin position="1"/>
        <end position="19"/>
    </location>
</feature>
<dbReference type="EMBL" id="CAJPVJ010004864">
    <property type="protein sequence ID" value="CAG2168998.1"/>
    <property type="molecule type" value="Genomic_DNA"/>
</dbReference>
<keyword evidence="4" id="KW-0325">Glycoprotein</keyword>
<evidence type="ECO:0000256" key="8">
    <source>
        <dbReference type="SAM" id="SignalP"/>
    </source>
</evidence>
<evidence type="ECO:0000256" key="1">
    <source>
        <dbReference type="ARBA" id="ARBA00022729"/>
    </source>
</evidence>
<dbReference type="SUPFAM" id="SSF48431">
    <property type="entry name" value="Lipovitellin-phosvitin complex, superhelical domain"/>
    <property type="match status" value="1"/>
</dbReference>
<evidence type="ECO:0000256" key="2">
    <source>
        <dbReference type="ARBA" id="ARBA00022761"/>
    </source>
</evidence>
<keyword evidence="2" id="KW-0758">Storage protein</keyword>
<dbReference type="Gene3D" id="2.20.80.10">
    <property type="entry name" value="Lipovitellin-phosvitin complex, chain A, domain 4"/>
    <property type="match status" value="1"/>
</dbReference>
<dbReference type="Pfam" id="PF09172">
    <property type="entry name" value="Vit_open_b-sht"/>
    <property type="match status" value="1"/>
</dbReference>
<feature type="region of interest" description="Disordered" evidence="7">
    <location>
        <begin position="1411"/>
        <end position="1430"/>
    </location>
</feature>
<dbReference type="OrthoDB" id="160294at2759"/>
<organism evidence="11">
    <name type="scientific">Oppiella nova</name>
    <dbReference type="NCBI Taxonomy" id="334625"/>
    <lineage>
        <taxon>Eukaryota</taxon>
        <taxon>Metazoa</taxon>
        <taxon>Ecdysozoa</taxon>
        <taxon>Arthropoda</taxon>
        <taxon>Chelicerata</taxon>
        <taxon>Arachnida</taxon>
        <taxon>Acari</taxon>
        <taxon>Acariformes</taxon>
        <taxon>Sarcoptiformes</taxon>
        <taxon>Oribatida</taxon>
        <taxon>Brachypylina</taxon>
        <taxon>Oppioidea</taxon>
        <taxon>Oppiidae</taxon>
        <taxon>Oppiella</taxon>
    </lineage>
</organism>
<sequence length="2085" mass="232876">MRFIAFSALLLSAVALSAAVSSLYRPQQSVRLTPGQTYIYDYSSRLLSGVPALADQFAGLEIEAQLILQAVSDSVVAMKLTQIQVGKHNGAIQSNGDAVMDHQINAQYERELTKPVRFVYTDGKVKAFEADQSEPEWSLNMKKAILSLLNVNLEPKKIIKSPKNNQIQRPDHELTVYPVYEEGIGGICETVYEIANMPDPKNPEPEQAFVLNVTKTRNYDNCLTEPSIVNDNYDVRGCPWVCRKEKSFAAVAGYYPTPDAVTDPYMSGCPCGYEPHESPVDAFNFVKYNISLQNSVPVIESVYSEGKIAYKTNGDELLIITQQNLTLIASANRANIQIPAILRPVRHQELSFRLPKPQLPAGYKLPLDIPYYHLFGAPNVDELKNLIPEILDSLASDIVAGDIASSKDSMQKSVQVVNALAVLPQQTLKELFESIAQKGHSLRATPKEQVLRKLFLDSLPLAGSNQAALFIKDLIQKDKVTTFEAKELVEAVPQNLFLIDTETMDAYLELFQSPKVQQRRHLAASTGIAFGKMVKEACVKRQQTPGDIPDGNVVPHAKRNQNAQLVIQNSQNPQRVTVQQIKTSISGRMKRSAEWEESFSQDVCSEADVAKYVQIIGRLLDQSNTFHQKVTLIETLAHMAVPQVLPILEPYISGSISPAKCPGYVTEKKWQEPEECQFLRQIVIYSLSHVTEYYPKQVLPLVLPVYADISAPYEVRIAAFTTAMFADPEKQVLDRIASELYRENNRQVRSFVYSALQTIGNITIPCFQKTAQYASEAYEHAPESEFGFQYSKMIGDGFYDQKKDFGLYAIGEWVSSNVSRVPRSAYFSVGQSSGPFQDELLQIGFNAKGMESLIERALEPNGIIADMFEGMHAKSKDRRVTKRNADSAQQALEALKSRLNLEMRSDDEPKATVFFKLFDRTSYYPLDKHYIHQLIDGMEDSLKDIAQALLQGQSYHYVKLVMPSQLYKVLPSELGLPVVITHRHPTIVSIKIDQAKLQMAAEPKTIYPTGANITAQIQPSIFYSSYAFAFAVDTADRQAYGTHVEKTTQATLPVEVSVGYSRPKNLITWSVIPKVPNEIVYHQTQSKTFIAKAAIAGAPDRDWLQDSKEIKSMAVPFKHEHTVGQETLGLGLRVQLNTENPWATEALYSSETAKEHGIVAAAIEAWRNAGLAPRELHVQLESDAEEPVSGYDFTARYKWIEDANEGKDNDDSDESSASSESDSDESDESSASHSSESKSSSSSESSESKSSKSSKSSEESNESKSLKQRIRNRMNKQVSKSAENKSRSKRSAHKETNESSDESSNESGSQSWSKSGSKESSQSSSSESKSSEEKNKNRSKNSKHNSKSARSSESSSSSSESDESHSFEDNVFDFEDVMKLILGQDFKRRDIKKITKQLVRKTQHIWENNWDEDYDSSSEDKSSQDESTEVPQTIAHDIAITAVARGPRPTYYAANILYVHTYDHRIVWLKTDGHIKAPKGVYMQVPTLFCADAVLSYPTIPNEFYYEPTQLQSQKAKLQAHAGWGQQCQTEGGVIVTGVLESTDDRVITAADLAVQDGSTAAHVQSWFYRQCQIDRSEGAAQSYACERALIEDSYFNQLVMDIKYKNVPKSVQNYTQKAALALKVALYEHMDSDQLDVSNPEHQIRLVAQYSSRIPDLQLANIEIQTPRENTRFERVHIPYVRPVSALLATPEVYANLAQGYDATDKCVLMEDFIRTFDNVTFKTPASQCQYLLAKDCSPKERFAVFAQTLDIAAKTKIVTVLTSGAEIKLLPPQQQNVAQVVIDGHAHEITYRKPFTLPGADNDVRVYLRATPSDSVNPIIVVESDLEDLTVKYDGKNAKVELGAKYQGKTCGLCGDNNDESEEEFAGPDLCIYEHAEDFANSYALSGQHCEQTPIAKGPKRCPKDYSSSSEETVAVKEVKHVIGPNGQKVTITRQQIQPNALSNQERSQIIQQQSNVEELARTAQQQQEAQLARQDGQPLSAGQKAALFGATPDQQKIIQRLRTQYMERDDMVCFTTRPVMTCVNNARPLRVKAQQLDFHCLPKTSPFTQQLIVEAEKQVIKQLVNKRVDLRQQVDVPLACQL</sequence>
<accession>A0A7R9M1I9</accession>
<dbReference type="Proteomes" id="UP000728032">
    <property type="component" value="Unassembled WGS sequence"/>
</dbReference>
<dbReference type="InterPro" id="IPR015816">
    <property type="entry name" value="Vitellinogen_b-sht_N"/>
</dbReference>